<dbReference type="RefSeq" id="WP_037269202.1">
    <property type="nucleotide sequence ID" value="NZ_KN293975.1"/>
</dbReference>
<dbReference type="HOGENOM" id="CLU_127673_0_0_5"/>
<evidence type="ECO:0000313" key="2">
    <source>
        <dbReference type="EMBL" id="KGM87015.1"/>
    </source>
</evidence>
<dbReference type="Proteomes" id="UP000030021">
    <property type="component" value="Unassembled WGS sequence"/>
</dbReference>
<gene>
    <name evidence="2" type="ORF">rosmuc_03316</name>
</gene>
<dbReference type="eggNOG" id="ENOG5032RT9">
    <property type="taxonomic scope" value="Bacteria"/>
</dbReference>
<accession>A0A0A0HIQ0</accession>
<reference evidence="2 3" key="1">
    <citation type="submission" date="2013-01" db="EMBL/GenBank/DDBJ databases">
        <authorList>
            <person name="Fiebig A."/>
            <person name="Goeker M."/>
            <person name="Klenk H.-P.P."/>
        </authorList>
    </citation>
    <scope>NUCLEOTIDE SEQUENCE [LARGE SCALE GENOMIC DNA]</scope>
    <source>
        <strain evidence="2 3">DSM 17069</strain>
    </source>
</reference>
<feature type="region of interest" description="Disordered" evidence="1">
    <location>
        <begin position="30"/>
        <end position="58"/>
    </location>
</feature>
<proteinExistence type="predicted"/>
<organism evidence="2 3">
    <name type="scientific">Roseovarius mucosus DSM 17069</name>
    <dbReference type="NCBI Taxonomy" id="1288298"/>
    <lineage>
        <taxon>Bacteria</taxon>
        <taxon>Pseudomonadati</taxon>
        <taxon>Pseudomonadota</taxon>
        <taxon>Alphaproteobacteria</taxon>
        <taxon>Rhodobacterales</taxon>
        <taxon>Roseobacteraceae</taxon>
        <taxon>Roseovarius</taxon>
    </lineage>
</organism>
<evidence type="ECO:0000313" key="3">
    <source>
        <dbReference type="Proteomes" id="UP000030021"/>
    </source>
</evidence>
<evidence type="ECO:0008006" key="4">
    <source>
        <dbReference type="Google" id="ProtNLM"/>
    </source>
</evidence>
<comment type="caution">
    <text evidence="2">The sequence shown here is derived from an EMBL/GenBank/DDBJ whole genome shotgun (WGS) entry which is preliminary data.</text>
</comment>
<sequence length="146" mass="15099">MRHLIVILAVLGVAGCAQVERLFGPRAEPQPEVVVPMTPDTLDETTPEERQAARVEAATAPAGALGTTVASLGSPAEPGLWLKTPLVDAPGRGRVDYAPTGQSVAVDLIPLEAERGAGSQLSLAGFRALGAALTALPELQVYRLAE</sequence>
<protein>
    <recommendedName>
        <fullName evidence="4">D-galactarate dehydratase</fullName>
    </recommendedName>
</protein>
<dbReference type="AlphaFoldDB" id="A0A0A0HIQ0"/>
<name>A0A0A0HIQ0_9RHOB</name>
<dbReference type="STRING" id="215743.ROSMUCSMR3_00785"/>
<dbReference type="EMBL" id="AONH01000016">
    <property type="protein sequence ID" value="KGM87015.1"/>
    <property type="molecule type" value="Genomic_DNA"/>
</dbReference>
<evidence type="ECO:0000256" key="1">
    <source>
        <dbReference type="SAM" id="MobiDB-lite"/>
    </source>
</evidence>
<dbReference type="PROSITE" id="PS51257">
    <property type="entry name" value="PROKAR_LIPOPROTEIN"/>
    <property type="match status" value="1"/>
</dbReference>
<dbReference type="OrthoDB" id="7871639at2"/>
<dbReference type="PATRIC" id="fig|1288298.3.peg.3321"/>